<dbReference type="AlphaFoldDB" id="A0A1R0KT47"/>
<gene>
    <name evidence="2" type="ORF">BS329_17990</name>
</gene>
<name>A0A1R0KT47_9PSEU</name>
<proteinExistence type="predicted"/>
<evidence type="ECO:0000313" key="2">
    <source>
        <dbReference type="EMBL" id="OLZ51132.1"/>
    </source>
</evidence>
<protein>
    <recommendedName>
        <fullName evidence="4">DUF2690 domain-containing protein</fullName>
    </recommendedName>
</protein>
<dbReference type="InterPro" id="IPR021224">
    <property type="entry name" value="DUF2690"/>
</dbReference>
<accession>A0A1R0KT47</accession>
<keyword evidence="1" id="KW-0732">Signal</keyword>
<organism evidence="2 3">
    <name type="scientific">Amycolatopsis coloradensis</name>
    <dbReference type="NCBI Taxonomy" id="76021"/>
    <lineage>
        <taxon>Bacteria</taxon>
        <taxon>Bacillati</taxon>
        <taxon>Actinomycetota</taxon>
        <taxon>Actinomycetes</taxon>
        <taxon>Pseudonocardiales</taxon>
        <taxon>Pseudonocardiaceae</taxon>
        <taxon>Amycolatopsis</taxon>
    </lineage>
</organism>
<dbReference type="EMBL" id="MQUQ01000009">
    <property type="protein sequence ID" value="OLZ51132.1"/>
    <property type="molecule type" value="Genomic_DNA"/>
</dbReference>
<sequence length="153" mass="16552">MKFFRSFALVIAALTTAMTGSGLAHADGASGGSNYYDGKDPAVTGCNVNASPIANRPIYDRYTGENVATIQIYYSWSCQANWFRVTGNRYGGNANKYIASDLGGWSNESDPGYGSSYTMMVYAPGATHIEGEVRLYEPGINEYNWMASGSFTL</sequence>
<feature type="chain" id="PRO_5013090836" description="DUF2690 domain-containing protein" evidence="1">
    <location>
        <begin position="27"/>
        <end position="153"/>
    </location>
</feature>
<reference evidence="2 3" key="1">
    <citation type="submission" date="2016-01" db="EMBL/GenBank/DDBJ databases">
        <title>Amycolatopsis coloradensis genome sequencing and assembly.</title>
        <authorList>
            <person name="Mayilraj S."/>
        </authorList>
    </citation>
    <scope>NUCLEOTIDE SEQUENCE [LARGE SCALE GENOMIC DNA]</scope>
    <source>
        <strain evidence="2 3">DSM 44225</strain>
    </source>
</reference>
<evidence type="ECO:0000313" key="3">
    <source>
        <dbReference type="Proteomes" id="UP000187486"/>
    </source>
</evidence>
<keyword evidence="3" id="KW-1185">Reference proteome</keyword>
<feature type="signal peptide" evidence="1">
    <location>
        <begin position="1"/>
        <end position="26"/>
    </location>
</feature>
<evidence type="ECO:0000256" key="1">
    <source>
        <dbReference type="SAM" id="SignalP"/>
    </source>
</evidence>
<comment type="caution">
    <text evidence="2">The sequence shown here is derived from an EMBL/GenBank/DDBJ whole genome shotgun (WGS) entry which is preliminary data.</text>
</comment>
<dbReference type="Proteomes" id="UP000187486">
    <property type="component" value="Unassembled WGS sequence"/>
</dbReference>
<evidence type="ECO:0008006" key="4">
    <source>
        <dbReference type="Google" id="ProtNLM"/>
    </source>
</evidence>
<dbReference type="Pfam" id="PF10901">
    <property type="entry name" value="DUF2690"/>
    <property type="match status" value="1"/>
</dbReference>